<accession>A0AAJ8LZR5</accession>
<evidence type="ECO:0000313" key="6">
    <source>
        <dbReference type="EMBL" id="WWD81579.1"/>
    </source>
</evidence>
<dbReference type="Gene3D" id="1.10.357.10">
    <property type="entry name" value="Tetracycline Repressor, domain 2"/>
    <property type="match status" value="1"/>
</dbReference>
<dbReference type="SUPFAM" id="SSF46689">
    <property type="entry name" value="Homeodomain-like"/>
    <property type="match status" value="1"/>
</dbReference>
<keyword evidence="4" id="KW-0175">Coiled coil</keyword>
<dbReference type="KEGG" id="ahal:FTX54_002495"/>
<evidence type="ECO:0000256" key="1">
    <source>
        <dbReference type="ARBA" id="ARBA00022491"/>
    </source>
</evidence>
<proteinExistence type="predicted"/>
<dbReference type="EMBL" id="CP144914">
    <property type="protein sequence ID" value="WWD81579.1"/>
    <property type="molecule type" value="Genomic_DNA"/>
</dbReference>
<keyword evidence="7" id="KW-1185">Reference proteome</keyword>
<dbReference type="PROSITE" id="PS50977">
    <property type="entry name" value="HTH_TETR_2"/>
    <property type="match status" value="1"/>
</dbReference>
<evidence type="ECO:0000256" key="2">
    <source>
        <dbReference type="ARBA" id="ARBA00023125"/>
    </source>
</evidence>
<name>A0AAJ8LZR5_9BACI</name>
<feature type="coiled-coil region" evidence="4">
    <location>
        <begin position="194"/>
        <end position="221"/>
    </location>
</feature>
<dbReference type="Proteomes" id="UP000321816">
    <property type="component" value="Chromosome"/>
</dbReference>
<dbReference type="InterPro" id="IPR009057">
    <property type="entry name" value="Homeodomain-like_sf"/>
</dbReference>
<dbReference type="AlphaFoldDB" id="A0AAJ8LZR5"/>
<dbReference type="InterPro" id="IPR001647">
    <property type="entry name" value="HTH_TetR"/>
</dbReference>
<organism evidence="6 7">
    <name type="scientific">Alkalicoccus halolimnae</name>
    <dbReference type="NCBI Taxonomy" id="1667239"/>
    <lineage>
        <taxon>Bacteria</taxon>
        <taxon>Bacillati</taxon>
        <taxon>Bacillota</taxon>
        <taxon>Bacilli</taxon>
        <taxon>Bacillales</taxon>
        <taxon>Bacillaceae</taxon>
        <taxon>Alkalicoccus</taxon>
    </lineage>
</organism>
<dbReference type="PRINTS" id="PR00455">
    <property type="entry name" value="HTHTETR"/>
</dbReference>
<evidence type="ECO:0000259" key="5">
    <source>
        <dbReference type="PROSITE" id="PS50977"/>
    </source>
</evidence>
<protein>
    <submittedName>
        <fullName evidence="6">TetR/AcrR family transcriptional regulator</fullName>
    </submittedName>
</protein>
<dbReference type="InterPro" id="IPR050624">
    <property type="entry name" value="HTH-type_Tx_Regulator"/>
</dbReference>
<keyword evidence="1" id="KW-0678">Repressor</keyword>
<dbReference type="RefSeq" id="WP_338485867.1">
    <property type="nucleotide sequence ID" value="NZ_CP144914.1"/>
</dbReference>
<evidence type="ECO:0000256" key="3">
    <source>
        <dbReference type="PROSITE-ProRule" id="PRU00335"/>
    </source>
</evidence>
<dbReference type="InterPro" id="IPR023772">
    <property type="entry name" value="DNA-bd_HTH_TetR-type_CS"/>
</dbReference>
<reference evidence="6 7" key="1">
    <citation type="submission" date="2024-01" db="EMBL/GenBank/DDBJ databases">
        <title>Complete Genome Sequence of Alkalicoccus halolimnae BZ-SZ-XJ29T, a Moderately Halophilic Bacterium Isolated from a Salt Lake.</title>
        <authorList>
            <person name="Zhao B."/>
        </authorList>
    </citation>
    <scope>NUCLEOTIDE SEQUENCE [LARGE SCALE GENOMIC DNA]</scope>
    <source>
        <strain evidence="6 7">BZ-SZ-XJ29</strain>
    </source>
</reference>
<evidence type="ECO:0000313" key="7">
    <source>
        <dbReference type="Proteomes" id="UP000321816"/>
    </source>
</evidence>
<dbReference type="GO" id="GO:0003677">
    <property type="term" value="F:DNA binding"/>
    <property type="evidence" value="ECO:0007669"/>
    <property type="project" value="UniProtKB-UniRule"/>
</dbReference>
<feature type="DNA-binding region" description="H-T-H motif" evidence="3">
    <location>
        <begin position="24"/>
        <end position="43"/>
    </location>
</feature>
<gene>
    <name evidence="6" type="ORF">FTX54_002495</name>
</gene>
<dbReference type="Pfam" id="PF00440">
    <property type="entry name" value="TetR_N"/>
    <property type="match status" value="1"/>
</dbReference>
<dbReference type="PANTHER" id="PTHR43479:SF22">
    <property type="entry name" value="TRANSCRIPTIONAL REGULATOR, TETR FAMILY"/>
    <property type="match status" value="1"/>
</dbReference>
<feature type="domain" description="HTH tetR-type" evidence="5">
    <location>
        <begin position="1"/>
        <end position="61"/>
    </location>
</feature>
<keyword evidence="2 3" id="KW-0238">DNA-binding</keyword>
<dbReference type="PROSITE" id="PS01081">
    <property type="entry name" value="HTH_TETR_1"/>
    <property type="match status" value="1"/>
</dbReference>
<evidence type="ECO:0000256" key="4">
    <source>
        <dbReference type="SAM" id="Coils"/>
    </source>
</evidence>
<dbReference type="PANTHER" id="PTHR43479">
    <property type="entry name" value="ACREF/ENVCD OPERON REPRESSOR-RELATED"/>
    <property type="match status" value="1"/>
</dbReference>
<sequence length="273" mass="31208">MSRKENLLEQAAALFQKQGMHNTSIENITSACGISKGAFYKYFHSKEEMILALLEKYYEELFAPVPAGRNALEKLQLRIQKEFTQAVSYRSFIFELTLAFPPGSSSSVVTYLEEQHDHLFQWRKEAILEAFGEKGRKMGEDLLVLADGMIHGYLRLMIWRNQDLPIDILSRFIVEALQAVVNKEGTIASVLPPLQTASITLPQLRKELLALQQKMQEEDSLEITALILKEWETESPRPVIADALLKYLEDKTTFTSEVTALRIKWAAWKGEQQ</sequence>